<sequence>MIYLLDANTLIEAKNRYYRMTVCPAYWSWIQRSQGAGVVASIEPVGDELRRGHDELAEWAKDQDGLFLSVSEDDTQQAFGAVAAHVAAQAGEMKAGALEEFLAGADPWLIAKAMALKDAVVITHEQFNLQMRRKYSIPNVCQHFGVLWIDTFELLSRTDARFVLAD</sequence>
<evidence type="ECO:0008006" key="3">
    <source>
        <dbReference type="Google" id="ProtNLM"/>
    </source>
</evidence>
<organism evidence="1 2">
    <name type="scientific">Sphaerotilus microaerophilus</name>
    <dbReference type="NCBI Taxonomy" id="2914710"/>
    <lineage>
        <taxon>Bacteria</taxon>
        <taxon>Pseudomonadati</taxon>
        <taxon>Pseudomonadota</taxon>
        <taxon>Betaproteobacteria</taxon>
        <taxon>Burkholderiales</taxon>
        <taxon>Sphaerotilaceae</taxon>
        <taxon>Sphaerotilus</taxon>
    </lineage>
</organism>
<keyword evidence="2" id="KW-1185">Reference proteome</keyword>
<dbReference type="Pfam" id="PF14367">
    <property type="entry name" value="DUF4411"/>
    <property type="match status" value="1"/>
</dbReference>
<evidence type="ECO:0000313" key="1">
    <source>
        <dbReference type="EMBL" id="BDI05120.1"/>
    </source>
</evidence>
<evidence type="ECO:0000313" key="2">
    <source>
        <dbReference type="Proteomes" id="UP001057498"/>
    </source>
</evidence>
<reference evidence="1" key="1">
    <citation type="submission" date="2022-04" db="EMBL/GenBank/DDBJ databases">
        <title>Whole genome sequence of Sphaerotilus sp. FB-5.</title>
        <authorList>
            <person name="Takeda M."/>
            <person name="Narihara S."/>
            <person name="Akimoto M."/>
            <person name="Akimoto R."/>
            <person name="Nishiyashiki S."/>
            <person name="Murakami T."/>
        </authorList>
    </citation>
    <scope>NUCLEOTIDE SEQUENCE</scope>
    <source>
        <strain evidence="1">FB-5</strain>
    </source>
</reference>
<dbReference type="RefSeq" id="WP_251973181.1">
    <property type="nucleotide sequence ID" value="NZ_AP025730.1"/>
</dbReference>
<dbReference type="Proteomes" id="UP001057498">
    <property type="component" value="Chromosome"/>
</dbReference>
<accession>A0ABM7YL04</accession>
<protein>
    <recommendedName>
        <fullName evidence="3">DUF4411 family protein</fullName>
    </recommendedName>
</protein>
<proteinExistence type="predicted"/>
<dbReference type="InterPro" id="IPR016541">
    <property type="entry name" value="UCP008505"/>
</dbReference>
<dbReference type="EMBL" id="AP025730">
    <property type="protein sequence ID" value="BDI05120.1"/>
    <property type="molecule type" value="Genomic_DNA"/>
</dbReference>
<name>A0ABM7YL04_9BURK</name>
<gene>
    <name evidence="1" type="ORF">CATMQ487_20900</name>
</gene>